<protein>
    <submittedName>
        <fullName evidence="2">Uncharacterized protein</fullName>
    </submittedName>
</protein>
<keyword evidence="3" id="KW-1185">Reference proteome</keyword>
<keyword evidence="1" id="KW-0732">Signal</keyword>
<comment type="caution">
    <text evidence="2">The sequence shown here is derived from an EMBL/GenBank/DDBJ whole genome shotgun (WGS) entry which is preliminary data.</text>
</comment>
<organism evidence="2 3">
    <name type="scientific">Ramlibacter ginsenosidimutans</name>
    <dbReference type="NCBI Taxonomy" id="502333"/>
    <lineage>
        <taxon>Bacteria</taxon>
        <taxon>Pseudomonadati</taxon>
        <taxon>Pseudomonadota</taxon>
        <taxon>Betaproteobacteria</taxon>
        <taxon>Burkholderiales</taxon>
        <taxon>Comamonadaceae</taxon>
        <taxon>Ramlibacter</taxon>
    </lineage>
</organism>
<reference evidence="2" key="2">
    <citation type="submission" date="2021-01" db="EMBL/GenBank/DDBJ databases">
        <authorList>
            <person name="Kang M."/>
        </authorList>
    </citation>
    <scope>NUCLEOTIDE SEQUENCE</scope>
    <source>
        <strain evidence="2">KACC 17527</strain>
    </source>
</reference>
<dbReference type="Proteomes" id="UP000630528">
    <property type="component" value="Unassembled WGS sequence"/>
</dbReference>
<dbReference type="RefSeq" id="WP_201168353.1">
    <property type="nucleotide sequence ID" value="NZ_JAEPWM010000002.1"/>
</dbReference>
<dbReference type="EMBL" id="JAEPWM010000002">
    <property type="protein sequence ID" value="MBK6006111.1"/>
    <property type="molecule type" value="Genomic_DNA"/>
</dbReference>
<gene>
    <name evidence="2" type="ORF">JJB11_08380</name>
</gene>
<name>A0A934WLZ6_9BURK</name>
<evidence type="ECO:0000313" key="2">
    <source>
        <dbReference type="EMBL" id="MBK6006111.1"/>
    </source>
</evidence>
<proteinExistence type="predicted"/>
<accession>A0A934WLZ6</accession>
<reference evidence="2" key="1">
    <citation type="journal article" date="2012" name="J. Microbiol. Biotechnol.">
        <title>Ramlibacter ginsenosidimutans sp. nov., with ginsenoside-converting activity.</title>
        <authorList>
            <person name="Wang L."/>
            <person name="An D.S."/>
            <person name="Kim S.G."/>
            <person name="Jin F.X."/>
            <person name="Kim S.C."/>
            <person name="Lee S.T."/>
            <person name="Im W.T."/>
        </authorList>
    </citation>
    <scope>NUCLEOTIDE SEQUENCE</scope>
    <source>
        <strain evidence="2">KACC 17527</strain>
    </source>
</reference>
<sequence length="133" mass="14017">MKRALLALAAALLAGGAFADAPCPAADDVTPQLLVGTWQADLQGSWNGAILQLGANPDYPGSLRGTLEREGQHLQVAGDLDEDGFTLEESADGQHIAATWLGDVAEGSCGREIRGTWTRDGETASRAFVLRKR</sequence>
<feature type="chain" id="PRO_5036713590" evidence="1">
    <location>
        <begin position="20"/>
        <end position="133"/>
    </location>
</feature>
<evidence type="ECO:0000256" key="1">
    <source>
        <dbReference type="SAM" id="SignalP"/>
    </source>
</evidence>
<feature type="signal peptide" evidence="1">
    <location>
        <begin position="1"/>
        <end position="19"/>
    </location>
</feature>
<dbReference type="AlphaFoldDB" id="A0A934WLZ6"/>
<evidence type="ECO:0000313" key="3">
    <source>
        <dbReference type="Proteomes" id="UP000630528"/>
    </source>
</evidence>